<sequence length="113" mass="12986">MTSASHCQSIRPRKKYVPAPVSKEKLFVIYTDWGKGAATYIVFSNNPRMKKYLRSHGLEWKVAKRGWLFPNKAETVLKELANDCPDWKRLGVDEIKGSFRDHPIVDHLGCVLN</sequence>
<dbReference type="AlphaFoldDB" id="A0A6C0KB78"/>
<evidence type="ECO:0000313" key="1">
    <source>
        <dbReference type="EMBL" id="QHU14336.1"/>
    </source>
</evidence>
<accession>A0A6C0KB78</accession>
<name>A0A6C0KB78_9ZZZZ</name>
<organism evidence="1">
    <name type="scientific">viral metagenome</name>
    <dbReference type="NCBI Taxonomy" id="1070528"/>
    <lineage>
        <taxon>unclassified sequences</taxon>
        <taxon>metagenomes</taxon>
        <taxon>organismal metagenomes</taxon>
    </lineage>
</organism>
<protein>
    <submittedName>
        <fullName evidence="1">Uncharacterized protein</fullName>
    </submittedName>
</protein>
<dbReference type="EMBL" id="MN740839">
    <property type="protein sequence ID" value="QHU14336.1"/>
    <property type="molecule type" value="Genomic_DNA"/>
</dbReference>
<reference evidence="1" key="1">
    <citation type="journal article" date="2020" name="Nature">
        <title>Giant virus diversity and host interactions through global metagenomics.</title>
        <authorList>
            <person name="Schulz F."/>
            <person name="Roux S."/>
            <person name="Paez-Espino D."/>
            <person name="Jungbluth S."/>
            <person name="Walsh D.A."/>
            <person name="Denef V.J."/>
            <person name="McMahon K.D."/>
            <person name="Konstantinidis K.T."/>
            <person name="Eloe-Fadrosh E.A."/>
            <person name="Kyrpides N.C."/>
            <person name="Woyke T."/>
        </authorList>
    </citation>
    <scope>NUCLEOTIDE SEQUENCE</scope>
    <source>
        <strain evidence="1">GVMAG-S-1102113-118</strain>
    </source>
</reference>
<proteinExistence type="predicted"/>